<organism evidence="1 2">
    <name type="scientific">Lithospermum erythrorhizon</name>
    <name type="common">Purple gromwell</name>
    <name type="synonym">Lithospermum officinale var. erythrorhizon</name>
    <dbReference type="NCBI Taxonomy" id="34254"/>
    <lineage>
        <taxon>Eukaryota</taxon>
        <taxon>Viridiplantae</taxon>
        <taxon>Streptophyta</taxon>
        <taxon>Embryophyta</taxon>
        <taxon>Tracheophyta</taxon>
        <taxon>Spermatophyta</taxon>
        <taxon>Magnoliopsida</taxon>
        <taxon>eudicotyledons</taxon>
        <taxon>Gunneridae</taxon>
        <taxon>Pentapetalae</taxon>
        <taxon>asterids</taxon>
        <taxon>lamiids</taxon>
        <taxon>Boraginales</taxon>
        <taxon>Boraginaceae</taxon>
        <taxon>Boraginoideae</taxon>
        <taxon>Lithospermeae</taxon>
        <taxon>Lithospermum</taxon>
    </lineage>
</organism>
<evidence type="ECO:0000313" key="2">
    <source>
        <dbReference type="Proteomes" id="UP001454036"/>
    </source>
</evidence>
<evidence type="ECO:0000313" key="1">
    <source>
        <dbReference type="EMBL" id="GAA0156381.1"/>
    </source>
</evidence>
<accession>A0AAV3Q099</accession>
<protein>
    <submittedName>
        <fullName evidence="1">Uncharacterized protein</fullName>
    </submittedName>
</protein>
<dbReference type="SUPFAM" id="SSF101148">
    <property type="entry name" value="Plant invertase/pectin methylesterase inhibitor"/>
    <property type="match status" value="1"/>
</dbReference>
<sequence length="135" mass="14450">MGCQECRGGRMGSWSYLVWIVHGPIVGVDGSPRVPSSEIPGEEDQVGPCAQVDALFPFNPLSEMRQRKGRKIHELIPSSPPRDVCTKTVNPSACNNILRSTPGAVQARDVTGLAFAAITKARVLSNSAQALAIPR</sequence>
<dbReference type="InterPro" id="IPR035513">
    <property type="entry name" value="Invertase/methylesterase_inhib"/>
</dbReference>
<dbReference type="EMBL" id="BAABME010002848">
    <property type="protein sequence ID" value="GAA0156381.1"/>
    <property type="molecule type" value="Genomic_DNA"/>
</dbReference>
<comment type="caution">
    <text evidence="1">The sequence shown here is derived from an EMBL/GenBank/DDBJ whole genome shotgun (WGS) entry which is preliminary data.</text>
</comment>
<gene>
    <name evidence="1" type="ORF">LIER_13894</name>
</gene>
<dbReference type="Proteomes" id="UP001454036">
    <property type="component" value="Unassembled WGS sequence"/>
</dbReference>
<keyword evidence="2" id="KW-1185">Reference proteome</keyword>
<name>A0AAV3Q099_LITER</name>
<proteinExistence type="predicted"/>
<reference evidence="1 2" key="1">
    <citation type="submission" date="2024-01" db="EMBL/GenBank/DDBJ databases">
        <title>The complete chloroplast genome sequence of Lithospermum erythrorhizon: insights into the phylogenetic relationship among Boraginaceae species and the maternal lineages of purple gromwells.</title>
        <authorList>
            <person name="Okada T."/>
            <person name="Watanabe K."/>
        </authorList>
    </citation>
    <scope>NUCLEOTIDE SEQUENCE [LARGE SCALE GENOMIC DNA]</scope>
</reference>
<dbReference type="AlphaFoldDB" id="A0AAV3Q099"/>